<reference evidence="2" key="1">
    <citation type="submission" date="2007-07" db="EMBL/GenBank/DDBJ databases">
        <title>PCAP assembly of the Caenorhabditis remanei genome.</title>
        <authorList>
            <consortium name="The Caenorhabditis remanei Sequencing Consortium"/>
            <person name="Wilson R.K."/>
        </authorList>
    </citation>
    <scope>NUCLEOTIDE SEQUENCE [LARGE SCALE GENOMIC DNA]</scope>
    <source>
        <strain evidence="2">PB4641</strain>
    </source>
</reference>
<organism evidence="3">
    <name type="scientific">Caenorhabditis remanei</name>
    <name type="common">Caenorhabditis vulgaris</name>
    <dbReference type="NCBI Taxonomy" id="31234"/>
    <lineage>
        <taxon>Eukaryota</taxon>
        <taxon>Metazoa</taxon>
        <taxon>Ecdysozoa</taxon>
        <taxon>Nematoda</taxon>
        <taxon>Chromadorea</taxon>
        <taxon>Rhabditida</taxon>
        <taxon>Rhabditina</taxon>
        <taxon>Rhabditomorpha</taxon>
        <taxon>Rhabditoidea</taxon>
        <taxon>Rhabditidae</taxon>
        <taxon>Peloderinae</taxon>
        <taxon>Caenorhabditis</taxon>
    </lineage>
</organism>
<dbReference type="PANTHER" id="PTHR34005:SF7">
    <property type="entry name" value="PROTEIN CBG26726"/>
    <property type="match status" value="1"/>
</dbReference>
<dbReference type="AlphaFoldDB" id="E3LHR5"/>
<accession>E3LHR5</accession>
<dbReference type="InterPro" id="IPR005514">
    <property type="entry name" value="DUF316"/>
</dbReference>
<evidence type="ECO:0008006" key="4">
    <source>
        <dbReference type="Google" id="ProtNLM"/>
    </source>
</evidence>
<sequence>MMAKNLLTVFLVLFAVVGQLSSELNKLSYSENEERVNKCGIEGDDNDNFLGNPWMSEMEKDYGVRDISLGLLISPRHAIFSSFLVFDMANPFTAKDRFAEECKNNTPAPVTENDEPFKLDFEGTGSPISSIYFFGDCSIKWGFLIYEIKKVSKIPPICLGGIDDDPLDVLLNPENSTIEADVFLDSLYGFGITAKRIPGYVYKCNKTDSDVCWSPIDERGKDVLLKYQEDATFPFQSSLPLIKTGKRPSLIGFIRGIDINYASVETFQNYEMDLCSIIGSVPTTPTTTTTTTTTRIITTTPIPPSRTPPPTTTLYEVAMQEDEDFKIPYDRKAIKKGSEEQSPRYSFLFTLIIFVLSA</sequence>
<keyword evidence="3" id="KW-1185">Reference proteome</keyword>
<evidence type="ECO:0000313" key="2">
    <source>
        <dbReference type="EMBL" id="EFO94950.1"/>
    </source>
</evidence>
<dbReference type="PANTHER" id="PTHR34005">
    <property type="entry name" value="PROTEIN CBG15054-RELATED"/>
    <property type="match status" value="1"/>
</dbReference>
<feature type="chain" id="PRO_5003174619" description="Peptidase A1 domain-containing protein" evidence="1">
    <location>
        <begin position="23"/>
        <end position="358"/>
    </location>
</feature>
<evidence type="ECO:0000313" key="3">
    <source>
        <dbReference type="Proteomes" id="UP000008281"/>
    </source>
</evidence>
<dbReference type="HOGENOM" id="CLU_774424_0_0_1"/>
<dbReference type="EMBL" id="DS268409">
    <property type="protein sequence ID" value="EFO94950.1"/>
    <property type="molecule type" value="Genomic_DNA"/>
</dbReference>
<gene>
    <name evidence="2" type="ORF">CRE_09249</name>
</gene>
<dbReference type="InParanoid" id="E3LHR5"/>
<proteinExistence type="predicted"/>
<dbReference type="eggNOG" id="ENOG502TIT5">
    <property type="taxonomic scope" value="Eukaryota"/>
</dbReference>
<dbReference type="Proteomes" id="UP000008281">
    <property type="component" value="Unassembled WGS sequence"/>
</dbReference>
<feature type="signal peptide" evidence="1">
    <location>
        <begin position="1"/>
        <end position="22"/>
    </location>
</feature>
<protein>
    <recommendedName>
        <fullName evidence="4">Peptidase A1 domain-containing protein</fullName>
    </recommendedName>
</protein>
<name>E3LHR5_CAERE</name>
<keyword evidence="1" id="KW-0732">Signal</keyword>
<evidence type="ECO:0000256" key="1">
    <source>
        <dbReference type="SAM" id="SignalP"/>
    </source>
</evidence>
<dbReference type="Pfam" id="PF03761">
    <property type="entry name" value="DUF316"/>
    <property type="match status" value="1"/>
</dbReference>